<keyword evidence="3" id="KW-1185">Reference proteome</keyword>
<dbReference type="InterPro" id="IPR000073">
    <property type="entry name" value="AB_hydrolase_1"/>
</dbReference>
<dbReference type="SUPFAM" id="SSF53474">
    <property type="entry name" value="alpha/beta-Hydrolases"/>
    <property type="match status" value="1"/>
</dbReference>
<evidence type="ECO:0000313" key="3">
    <source>
        <dbReference type="Proteomes" id="UP001443914"/>
    </source>
</evidence>
<dbReference type="PANTHER" id="PTHR43689:SF8">
    <property type="entry name" value="ALPHA_BETA-HYDROLASES SUPERFAMILY PROTEIN"/>
    <property type="match status" value="1"/>
</dbReference>
<name>A0AAW1MV78_SAPOF</name>
<dbReference type="PANTHER" id="PTHR43689">
    <property type="entry name" value="HYDROLASE"/>
    <property type="match status" value="1"/>
</dbReference>
<dbReference type="Pfam" id="PF00561">
    <property type="entry name" value="Abhydrolase_1"/>
    <property type="match status" value="1"/>
</dbReference>
<protein>
    <recommendedName>
        <fullName evidence="1">AB hydrolase-1 domain-containing protein</fullName>
    </recommendedName>
</protein>
<comment type="caution">
    <text evidence="2">The sequence shown here is derived from an EMBL/GenBank/DDBJ whole genome shotgun (WGS) entry which is preliminary data.</text>
</comment>
<evidence type="ECO:0000259" key="1">
    <source>
        <dbReference type="Pfam" id="PF00561"/>
    </source>
</evidence>
<evidence type="ECO:0000313" key="2">
    <source>
        <dbReference type="EMBL" id="KAK9750645.1"/>
    </source>
</evidence>
<feature type="domain" description="AB hydrolase-1" evidence="1">
    <location>
        <begin position="9"/>
        <end position="84"/>
    </location>
</feature>
<dbReference type="AlphaFoldDB" id="A0AAW1MV78"/>
<dbReference type="EMBL" id="JBDFQZ010000002">
    <property type="protein sequence ID" value="KAK9750645.1"/>
    <property type="molecule type" value="Genomic_DNA"/>
</dbReference>
<dbReference type="InterPro" id="IPR029058">
    <property type="entry name" value="AB_hydrolase_fold"/>
</dbReference>
<proteinExistence type="predicted"/>
<accession>A0AAW1MV78</accession>
<dbReference type="Gene3D" id="3.40.50.1820">
    <property type="entry name" value="alpha/beta hydrolase"/>
    <property type="match status" value="1"/>
</dbReference>
<sequence>MLYPFLSFLSYSLQNPLSKQGLSFMASGGYNVTSQINQVKQQTLVIWGENDRIISYKLAVKLQSELQDAILRPIPDCGHIPHVKKLSAVANLILKFVQNGQC</sequence>
<gene>
    <name evidence="2" type="ORF">RND81_02G210600</name>
</gene>
<reference evidence="2" key="1">
    <citation type="submission" date="2024-03" db="EMBL/GenBank/DDBJ databases">
        <title>WGS assembly of Saponaria officinalis var. Norfolk2.</title>
        <authorList>
            <person name="Jenkins J."/>
            <person name="Shu S."/>
            <person name="Grimwood J."/>
            <person name="Barry K."/>
            <person name="Goodstein D."/>
            <person name="Schmutz J."/>
            <person name="Leebens-Mack J."/>
            <person name="Osbourn A."/>
        </authorList>
    </citation>
    <scope>NUCLEOTIDE SEQUENCE [LARGE SCALE GENOMIC DNA]</scope>
    <source>
        <strain evidence="2">JIC</strain>
    </source>
</reference>
<dbReference type="Proteomes" id="UP001443914">
    <property type="component" value="Unassembled WGS sequence"/>
</dbReference>
<organism evidence="2 3">
    <name type="scientific">Saponaria officinalis</name>
    <name type="common">Common soapwort</name>
    <name type="synonym">Lychnis saponaria</name>
    <dbReference type="NCBI Taxonomy" id="3572"/>
    <lineage>
        <taxon>Eukaryota</taxon>
        <taxon>Viridiplantae</taxon>
        <taxon>Streptophyta</taxon>
        <taxon>Embryophyta</taxon>
        <taxon>Tracheophyta</taxon>
        <taxon>Spermatophyta</taxon>
        <taxon>Magnoliopsida</taxon>
        <taxon>eudicotyledons</taxon>
        <taxon>Gunneridae</taxon>
        <taxon>Pentapetalae</taxon>
        <taxon>Caryophyllales</taxon>
        <taxon>Caryophyllaceae</taxon>
        <taxon>Caryophylleae</taxon>
        <taxon>Saponaria</taxon>
    </lineage>
</organism>